<protein>
    <recommendedName>
        <fullName evidence="8">Phosphate transporter</fullName>
    </recommendedName>
</protein>
<evidence type="ECO:0000256" key="1">
    <source>
        <dbReference type="ARBA" id="ARBA00004141"/>
    </source>
</evidence>
<evidence type="ECO:0000256" key="7">
    <source>
        <dbReference type="ARBA" id="ARBA00023136"/>
    </source>
</evidence>
<feature type="transmembrane region" description="Helical" evidence="8">
    <location>
        <begin position="455"/>
        <end position="474"/>
    </location>
</feature>
<dbReference type="GO" id="GO:0035435">
    <property type="term" value="P:phosphate ion transmembrane transport"/>
    <property type="evidence" value="ECO:0007669"/>
    <property type="project" value="TreeGrafter"/>
</dbReference>
<accession>A0A5S6Q1T6</accession>
<dbReference type="AlphaFoldDB" id="A0A5S6Q1T6"/>
<dbReference type="Pfam" id="PF01384">
    <property type="entry name" value="PHO4"/>
    <property type="match status" value="1"/>
</dbReference>
<evidence type="ECO:0000256" key="5">
    <source>
        <dbReference type="ARBA" id="ARBA00022692"/>
    </source>
</evidence>
<feature type="transmembrane region" description="Helical" evidence="8">
    <location>
        <begin position="166"/>
        <end position="188"/>
    </location>
</feature>
<keyword evidence="4 8" id="KW-0592">Phosphate transport</keyword>
<dbReference type="GO" id="GO:0005315">
    <property type="term" value="F:phosphate transmembrane transporter activity"/>
    <property type="evidence" value="ECO:0007669"/>
    <property type="project" value="InterPro"/>
</dbReference>
<feature type="transmembrane region" description="Helical" evidence="8">
    <location>
        <begin position="262"/>
        <end position="280"/>
    </location>
</feature>
<dbReference type="InterPro" id="IPR001204">
    <property type="entry name" value="Phos_transporter"/>
</dbReference>
<keyword evidence="5 8" id="KW-0812">Transmembrane</keyword>
<feature type="transmembrane region" description="Helical" evidence="8">
    <location>
        <begin position="486"/>
        <end position="507"/>
    </location>
</feature>
<dbReference type="WBParaSite" id="TMUE_0000001183.1">
    <property type="protein sequence ID" value="TMUE_0000001183.1"/>
    <property type="gene ID" value="WBGene00297093"/>
</dbReference>
<dbReference type="PANTHER" id="PTHR11101">
    <property type="entry name" value="PHOSPHATE TRANSPORTER"/>
    <property type="match status" value="1"/>
</dbReference>
<evidence type="ECO:0000313" key="9">
    <source>
        <dbReference type="Proteomes" id="UP000046395"/>
    </source>
</evidence>
<name>A0A5S6Q1T6_TRIMR</name>
<feature type="transmembrane region" description="Helical" evidence="8">
    <location>
        <begin position="127"/>
        <end position="146"/>
    </location>
</feature>
<keyword evidence="7 8" id="KW-0472">Membrane</keyword>
<evidence type="ECO:0000313" key="10">
    <source>
        <dbReference type="WBParaSite" id="TMUE_0000001183.1"/>
    </source>
</evidence>
<keyword evidence="3 8" id="KW-0813">Transport</keyword>
<dbReference type="Proteomes" id="UP000046395">
    <property type="component" value="Unassembled WGS sequence"/>
</dbReference>
<evidence type="ECO:0000256" key="6">
    <source>
        <dbReference type="ARBA" id="ARBA00022989"/>
    </source>
</evidence>
<comment type="similarity">
    <text evidence="2 8">Belongs to the inorganic phosphate transporter (PiT) (TC 2.A.20) family.</text>
</comment>
<feature type="transmembrane region" description="Helical" evidence="8">
    <location>
        <begin position="86"/>
        <end position="107"/>
    </location>
</feature>
<comment type="function">
    <text evidence="8">Sodium-phosphate symporter.</text>
</comment>
<evidence type="ECO:0000256" key="2">
    <source>
        <dbReference type="ARBA" id="ARBA00009916"/>
    </source>
</evidence>
<keyword evidence="6 8" id="KW-1133">Transmembrane helix</keyword>
<feature type="transmembrane region" description="Helical" evidence="8">
    <location>
        <begin position="545"/>
        <end position="568"/>
    </location>
</feature>
<reference evidence="10" key="1">
    <citation type="submission" date="2019-12" db="UniProtKB">
        <authorList>
            <consortium name="WormBaseParasite"/>
        </authorList>
    </citation>
    <scope>IDENTIFICATION</scope>
</reference>
<dbReference type="STRING" id="70415.A0A5S6Q1T6"/>
<proteinExistence type="inferred from homology"/>
<dbReference type="PANTHER" id="PTHR11101:SF80">
    <property type="entry name" value="PHOSPHATE TRANSPORTER"/>
    <property type="match status" value="1"/>
</dbReference>
<keyword evidence="9" id="KW-1185">Reference proteome</keyword>
<evidence type="ECO:0000256" key="3">
    <source>
        <dbReference type="ARBA" id="ARBA00022448"/>
    </source>
</evidence>
<comment type="subcellular location">
    <subcellularLocation>
        <location evidence="1 8">Membrane</location>
        <topology evidence="1 8">Multi-pass membrane protein</topology>
    </subcellularLocation>
</comment>
<sequence>MDGPSEHVKEVNCCYGRGGDVIMFGVEQHIIPLGKYLKTRLYGIWIHRFQENLISWEPEQSEELLASLNYHKITYSRAKIFKTMEYLWIVIAGFLFAFFLSFSIGANDTANSFGTSVGSKVLTLRKAYILATIFETSGAILLGSKVTDTMRSGVIDVAVYNQSEKAFVSGQLATLSGCGIWMMLATALKLPVSTTHSMVGATLGYSFVLRHFQGVRWMNIVYIVASWFLSPILSGLITTVFYLTINAAILKRDQPVLRALNILPYLYFFTFLINIFSVFYDGSAMLKFDEIPFWAICVVSVVLSFLTAMAFRIAVLPKIRRKLTTEAHLEMLTKNFGAEKRQESKDTQQQGKLVENKLTNVDNHNYTLVENTAISKSEGTSSLKRGARFQKLKHYLSSVDQEDPHCVKLFSFLQILSACFSGFAHGGNDVSNSIAPLVTIWVMYQKGPAGLDDGVPVWLLAYGSAGMSIGLWLLGHRVISTVGEGLTELNAISGFCVELAAAFTVLFASKLGLPISTTHCKIGSVVAVGYIRLARKVNLKLFRNIILSWVVTLPATGLCSAFLVWIFGYMF</sequence>
<organism evidence="9 10">
    <name type="scientific">Trichuris muris</name>
    <name type="common">Mouse whipworm</name>
    <dbReference type="NCBI Taxonomy" id="70415"/>
    <lineage>
        <taxon>Eukaryota</taxon>
        <taxon>Metazoa</taxon>
        <taxon>Ecdysozoa</taxon>
        <taxon>Nematoda</taxon>
        <taxon>Enoplea</taxon>
        <taxon>Dorylaimia</taxon>
        <taxon>Trichinellida</taxon>
        <taxon>Trichuridae</taxon>
        <taxon>Trichuris</taxon>
    </lineage>
</organism>
<feature type="transmembrane region" description="Helical" evidence="8">
    <location>
        <begin position="220"/>
        <end position="250"/>
    </location>
</feature>
<dbReference type="GO" id="GO:0016020">
    <property type="term" value="C:membrane"/>
    <property type="evidence" value="ECO:0007669"/>
    <property type="project" value="UniProtKB-SubCell"/>
</dbReference>
<evidence type="ECO:0000256" key="8">
    <source>
        <dbReference type="RuleBase" id="RU363058"/>
    </source>
</evidence>
<evidence type="ECO:0000256" key="4">
    <source>
        <dbReference type="ARBA" id="ARBA00022592"/>
    </source>
</evidence>
<feature type="transmembrane region" description="Helical" evidence="8">
    <location>
        <begin position="292"/>
        <end position="315"/>
    </location>
</feature>